<evidence type="ECO:0000259" key="3">
    <source>
        <dbReference type="Pfam" id="PF12222"/>
    </source>
</evidence>
<gene>
    <name evidence="4" type="ORF">SORBI_3003G023666</name>
</gene>
<feature type="region of interest" description="Disordered" evidence="1">
    <location>
        <begin position="745"/>
        <end position="769"/>
    </location>
</feature>
<dbReference type="Gramene" id="OQU86129">
    <property type="protein sequence ID" value="OQU86129"/>
    <property type="gene ID" value="SORBI_3003G023666"/>
</dbReference>
<reference evidence="4 5" key="1">
    <citation type="journal article" date="2009" name="Nature">
        <title>The Sorghum bicolor genome and the diversification of grasses.</title>
        <authorList>
            <person name="Paterson A.H."/>
            <person name="Bowers J.E."/>
            <person name="Bruggmann R."/>
            <person name="Dubchak I."/>
            <person name="Grimwood J."/>
            <person name="Gundlach H."/>
            <person name="Haberer G."/>
            <person name="Hellsten U."/>
            <person name="Mitros T."/>
            <person name="Poliakov A."/>
            <person name="Schmutz J."/>
            <person name="Spannagl M."/>
            <person name="Tang H."/>
            <person name="Wang X."/>
            <person name="Wicker T."/>
            <person name="Bharti A.K."/>
            <person name="Chapman J."/>
            <person name="Feltus F.A."/>
            <person name="Gowik U."/>
            <person name="Grigoriev I.V."/>
            <person name="Lyons E."/>
            <person name="Maher C.A."/>
            <person name="Martis M."/>
            <person name="Narechania A."/>
            <person name="Otillar R.P."/>
            <person name="Penning B.W."/>
            <person name="Salamov A.A."/>
            <person name="Wang Y."/>
            <person name="Zhang L."/>
            <person name="Carpita N.C."/>
            <person name="Freeling M."/>
            <person name="Gingle A.R."/>
            <person name="Hash C.T."/>
            <person name="Keller B."/>
            <person name="Klein P."/>
            <person name="Kresovich S."/>
            <person name="McCann M.C."/>
            <person name="Ming R."/>
            <person name="Peterson D.G."/>
            <person name="Mehboob-ur-Rahman"/>
            <person name="Ware D."/>
            <person name="Westhoff P."/>
            <person name="Mayer K.F."/>
            <person name="Messing J."/>
            <person name="Rokhsar D.S."/>
        </authorList>
    </citation>
    <scope>NUCLEOTIDE SEQUENCE [LARGE SCALE GENOMIC DNA]</scope>
    <source>
        <strain evidence="5">cv. BTx623</strain>
    </source>
</reference>
<dbReference type="InterPro" id="IPR056948">
    <property type="entry name" value="PNGaseA_N"/>
</dbReference>
<protein>
    <recommendedName>
        <fullName evidence="3">Peptide N-acetyl-beta-D-glucosaminyl asparaginase amidase A N-terminal domain-containing protein</fullName>
    </recommendedName>
</protein>
<dbReference type="EMBL" id="CM000762">
    <property type="protein sequence ID" value="OQU86129.1"/>
    <property type="molecule type" value="Genomic_DNA"/>
</dbReference>
<evidence type="ECO:0000256" key="2">
    <source>
        <dbReference type="SAM" id="SignalP"/>
    </source>
</evidence>
<accession>A0A1W0VVF9</accession>
<name>A0A1W0VVF9_SORBI</name>
<proteinExistence type="predicted"/>
<dbReference type="InParanoid" id="A0A1W0VVF9"/>
<feature type="region of interest" description="Disordered" evidence="1">
    <location>
        <begin position="34"/>
        <end position="70"/>
    </location>
</feature>
<dbReference type="PANTHER" id="PTHR31104">
    <property type="entry name" value="PEPTIDE-N4-(N-ACETYL-BETA-GLUCOSAMINYL)ASPARAGINE AMIDASE A PROTEIN"/>
    <property type="match status" value="1"/>
</dbReference>
<evidence type="ECO:0000313" key="4">
    <source>
        <dbReference type="EMBL" id="OQU86129.1"/>
    </source>
</evidence>
<dbReference type="Pfam" id="PF25156">
    <property type="entry name" value="PNGase_A_C"/>
    <property type="match status" value="1"/>
</dbReference>
<dbReference type="AlphaFoldDB" id="A0A1W0VVF9"/>
<feature type="compositionally biased region" description="Basic and acidic residues" evidence="1">
    <location>
        <begin position="745"/>
        <end position="758"/>
    </location>
</feature>
<dbReference type="eggNOG" id="ENOG502QSXK">
    <property type="taxonomic scope" value="Eukaryota"/>
</dbReference>
<feature type="signal peptide" evidence="2">
    <location>
        <begin position="1"/>
        <end position="23"/>
    </location>
</feature>
<keyword evidence="2" id="KW-0732">Signal</keyword>
<feature type="domain" description="Peptide N-acetyl-beta-D-glucosaminyl asparaginase amidase A N-terminal" evidence="3">
    <location>
        <begin position="62"/>
        <end position="385"/>
    </location>
</feature>
<feature type="region of interest" description="Disordered" evidence="1">
    <location>
        <begin position="970"/>
        <end position="989"/>
    </location>
</feature>
<reference evidence="5" key="2">
    <citation type="journal article" date="2018" name="Plant J.">
        <title>The Sorghum bicolor reference genome: improved assembly, gene annotations, a transcriptome atlas, and signatures of genome organization.</title>
        <authorList>
            <person name="McCormick R.F."/>
            <person name="Truong S.K."/>
            <person name="Sreedasyam A."/>
            <person name="Jenkins J."/>
            <person name="Shu S."/>
            <person name="Sims D."/>
            <person name="Kennedy M."/>
            <person name="Amirebrahimi M."/>
            <person name="Weers B.D."/>
            <person name="McKinley B."/>
            <person name="Mattison A."/>
            <person name="Morishige D.T."/>
            <person name="Grimwood J."/>
            <person name="Schmutz J."/>
            <person name="Mullet J.E."/>
        </authorList>
    </citation>
    <scope>NUCLEOTIDE SEQUENCE [LARGE SCALE GENOMIC DNA]</scope>
    <source>
        <strain evidence="5">cv. BTx623</strain>
    </source>
</reference>
<feature type="region of interest" description="Disordered" evidence="1">
    <location>
        <begin position="884"/>
        <end position="908"/>
    </location>
</feature>
<dbReference type="InterPro" id="IPR021102">
    <property type="entry name" value="PNGase_A"/>
</dbReference>
<dbReference type="Pfam" id="PF12222">
    <property type="entry name" value="PNGaseA"/>
    <property type="match status" value="1"/>
</dbReference>
<feature type="compositionally biased region" description="Polar residues" evidence="1">
    <location>
        <begin position="42"/>
        <end position="53"/>
    </location>
</feature>
<organism evidence="4 5">
    <name type="scientific">Sorghum bicolor</name>
    <name type="common">Sorghum</name>
    <name type="synonym">Sorghum vulgare</name>
    <dbReference type="NCBI Taxonomy" id="4558"/>
    <lineage>
        <taxon>Eukaryota</taxon>
        <taxon>Viridiplantae</taxon>
        <taxon>Streptophyta</taxon>
        <taxon>Embryophyta</taxon>
        <taxon>Tracheophyta</taxon>
        <taxon>Spermatophyta</taxon>
        <taxon>Magnoliopsida</taxon>
        <taxon>Liliopsida</taxon>
        <taxon>Poales</taxon>
        <taxon>Poaceae</taxon>
        <taxon>PACMAD clade</taxon>
        <taxon>Panicoideae</taxon>
        <taxon>Andropogonodae</taxon>
        <taxon>Andropogoneae</taxon>
        <taxon>Sorghinae</taxon>
        <taxon>Sorghum</taxon>
    </lineage>
</organism>
<feature type="chain" id="PRO_5012212899" description="Peptide N-acetyl-beta-D-glucosaminyl asparaginase amidase A N-terminal domain-containing protein" evidence="2">
    <location>
        <begin position="24"/>
        <end position="989"/>
    </location>
</feature>
<keyword evidence="5" id="KW-1185">Reference proteome</keyword>
<dbReference type="Proteomes" id="UP000000768">
    <property type="component" value="Chromosome 3"/>
</dbReference>
<sequence>MAVSCSCVHLAILLSLIPATVVASPRKLRVSPADTAELDAGTPSSPTDASGPTTFFEVDRPLRPPPGSSGPCSTLLLSSSFGFTFTKPPATAAYSPPPCLAAAGGTASAISLAVLEWRATCQGVQFDRIFGVWLGGAELLRSCTAEPRPNGIVWSVSKDITKYASLLAAGNSTLAVYLGNLVNSQYTGVYYANVTLHLYFRRAPATRTPPPPATAPADLIVPMSRGLPLNDGLWYQIQNATDVQSTSVTLPPNTYRAVLEVYASSHGDDEFWYWYTNTPGAANGPFREVTVRVDGVLAGAAWPFPVIYTGGIDPLLWRPITAIGSFNLPTYDVELTPLLGKLLDGEAHEFGFAVTNALDMWYVDANLHLWLDPGSAATTAGLIAYVAPELVVNTTTSMQSGSGGDTTYHTTTASRQISATGWVRSSYGNVTTNATRTFTFQNTNAVIDDTAETVNQTTVTHAGVAVVFATDHGTGVACYSVQARQEFPLYLDSEADRVTVTHGLDETTVSSGRWSSGPRYRSLRTTQSSVVKEVKGGVSWGTRQRYRYEATDGFGCYLRNVASRGYSIASDQANEVCAKGGGGAPAGGSVTAASGADEAGLQASEASYLYVWCASHDSLTVSPYSTSTTPAHSCELLSDRAQDPDRPAATRSSRNPSRTFVTLLYASKSAFPTSTNLYSVKLCCASSDHARRRGRAPGVQPEVEVGVDEPRVNGVGHREPDLVLLAVQELAEKGRELDVVGREVERTDAGDRSPEHGVDAAGVDNGERPHDADQVSVDLNNDLAERAVVGVPVPVLVAGLVGEVHLENGTKSFRISNQRPSFNGRLRDIGTTASAGPSPGCCCCGGGGVWRKYTARVVESRAARSDAYLVTFLETVHSTPPALWMGGSAVQPRRSSAPPSHTPKTRPHWLPRHVARHSRTASEIADARPPAAAYAKECERSSVEHGPELPGGGRCGRSTWKKMVGWSAAGERGATALSAATSEAERRSL</sequence>
<evidence type="ECO:0000256" key="1">
    <source>
        <dbReference type="SAM" id="MobiDB-lite"/>
    </source>
</evidence>
<evidence type="ECO:0000313" key="5">
    <source>
        <dbReference type="Proteomes" id="UP000000768"/>
    </source>
</evidence>